<accession>E3C5R8</accession>
<proteinExistence type="predicted"/>
<comment type="caution">
    <text evidence="1">The sequence shown here is derived from an EMBL/GenBank/DDBJ whole genome shotgun (WGS) entry which is preliminary data.</text>
</comment>
<name>E3C5R8_9LACO</name>
<protein>
    <submittedName>
        <fullName evidence="1">Uncharacterized protein</fullName>
    </submittedName>
</protein>
<evidence type="ECO:0000313" key="2">
    <source>
        <dbReference type="Proteomes" id="UP000003070"/>
    </source>
</evidence>
<sequence>MGYLVPGLVVSIILLVLALGSSTRITKIPQEIFPGEFFFISG</sequence>
<evidence type="ECO:0000313" key="1">
    <source>
        <dbReference type="EMBL" id="EFQ53930.1"/>
    </source>
</evidence>
<dbReference type="AlphaFoldDB" id="E3C5R8"/>
<gene>
    <name evidence="1" type="ORF">HMPREF9265_1675</name>
</gene>
<organism evidence="1 2">
    <name type="scientific">Limosilactobacillus oris PB013-T2-3</name>
    <dbReference type="NCBI Taxonomy" id="908339"/>
    <lineage>
        <taxon>Bacteria</taxon>
        <taxon>Bacillati</taxon>
        <taxon>Bacillota</taxon>
        <taxon>Bacilli</taxon>
        <taxon>Lactobacillales</taxon>
        <taxon>Lactobacillaceae</taxon>
        <taxon>Limosilactobacillus</taxon>
    </lineage>
</organism>
<dbReference type="Proteomes" id="UP000003070">
    <property type="component" value="Unassembled WGS sequence"/>
</dbReference>
<reference evidence="1 2" key="1">
    <citation type="submission" date="2010-10" db="EMBL/GenBank/DDBJ databases">
        <authorList>
            <person name="Durkin A.S."/>
            <person name="Madupu R."/>
            <person name="Torralba M."/>
            <person name="Gillis M."/>
            <person name="Methe B."/>
            <person name="Sutton G."/>
            <person name="Nelson K.E."/>
        </authorList>
    </citation>
    <scope>NUCLEOTIDE SEQUENCE [LARGE SCALE GENOMIC DNA]</scope>
    <source>
        <strain evidence="1 2">PB013-T2-3</strain>
    </source>
</reference>
<dbReference type="EMBL" id="AEKL01000010">
    <property type="protein sequence ID" value="EFQ53930.1"/>
    <property type="molecule type" value="Genomic_DNA"/>
</dbReference>